<comment type="similarity">
    <text evidence="2">Belongs to the dynein heavy chain family.</text>
</comment>
<evidence type="ECO:0000256" key="9">
    <source>
        <dbReference type="ARBA" id="ARBA00023054"/>
    </source>
</evidence>
<evidence type="ECO:0000256" key="5">
    <source>
        <dbReference type="ARBA" id="ARBA00022737"/>
    </source>
</evidence>
<dbReference type="Gene3D" id="1.20.140.100">
    <property type="entry name" value="Dynein heavy chain, N-terminal domain 2"/>
    <property type="match status" value="1"/>
</dbReference>
<organism evidence="16 17">
    <name type="scientific">Rhipicephalus microplus</name>
    <name type="common">Cattle tick</name>
    <name type="synonym">Boophilus microplus</name>
    <dbReference type="NCBI Taxonomy" id="6941"/>
    <lineage>
        <taxon>Eukaryota</taxon>
        <taxon>Metazoa</taxon>
        <taxon>Ecdysozoa</taxon>
        <taxon>Arthropoda</taxon>
        <taxon>Chelicerata</taxon>
        <taxon>Arachnida</taxon>
        <taxon>Acari</taxon>
        <taxon>Parasitiformes</taxon>
        <taxon>Ixodida</taxon>
        <taxon>Ixodoidea</taxon>
        <taxon>Ixodidae</taxon>
        <taxon>Rhipicephalinae</taxon>
        <taxon>Rhipicephalus</taxon>
        <taxon>Boophilus</taxon>
    </lineage>
</organism>
<dbReference type="GO" id="GO:0045505">
    <property type="term" value="F:dynein intermediate chain binding"/>
    <property type="evidence" value="ECO:0007669"/>
    <property type="project" value="InterPro"/>
</dbReference>
<dbReference type="Pfam" id="PF08385">
    <property type="entry name" value="DHC_N1"/>
    <property type="match status" value="1"/>
</dbReference>
<evidence type="ECO:0000259" key="14">
    <source>
        <dbReference type="Pfam" id="PF08385"/>
    </source>
</evidence>
<dbReference type="VEuPathDB" id="VectorBase:LOC119167450"/>
<keyword evidence="10" id="KW-0505">Motor protein</keyword>
<dbReference type="GO" id="GO:0005874">
    <property type="term" value="C:microtubule"/>
    <property type="evidence" value="ECO:0007669"/>
    <property type="project" value="UniProtKB-KW"/>
</dbReference>
<dbReference type="GO" id="GO:0005524">
    <property type="term" value="F:ATP binding"/>
    <property type="evidence" value="ECO:0007669"/>
    <property type="project" value="UniProtKB-KW"/>
</dbReference>
<dbReference type="EMBL" id="JABSTU010000006">
    <property type="protein sequence ID" value="KAH8028134.1"/>
    <property type="molecule type" value="Genomic_DNA"/>
</dbReference>
<evidence type="ECO:0000256" key="3">
    <source>
        <dbReference type="ARBA" id="ARBA00022490"/>
    </source>
</evidence>
<gene>
    <name evidence="16" type="ORF">HPB51_013181</name>
</gene>
<proteinExistence type="inferred from homology"/>
<evidence type="ECO:0000256" key="13">
    <source>
        <dbReference type="SAM" id="MobiDB-lite"/>
    </source>
</evidence>
<dbReference type="Gene3D" id="1.10.287.2620">
    <property type="match status" value="1"/>
</dbReference>
<dbReference type="GO" id="GO:0007018">
    <property type="term" value="P:microtubule-based movement"/>
    <property type="evidence" value="ECO:0007669"/>
    <property type="project" value="InterPro"/>
</dbReference>
<evidence type="ECO:0000256" key="2">
    <source>
        <dbReference type="ARBA" id="ARBA00008887"/>
    </source>
</evidence>
<reference evidence="16" key="1">
    <citation type="journal article" date="2020" name="Cell">
        <title>Large-Scale Comparative Analyses of Tick Genomes Elucidate Their Genetic Diversity and Vector Capacities.</title>
        <authorList>
            <consortium name="Tick Genome and Microbiome Consortium (TIGMIC)"/>
            <person name="Jia N."/>
            <person name="Wang J."/>
            <person name="Shi W."/>
            <person name="Du L."/>
            <person name="Sun Y."/>
            <person name="Zhan W."/>
            <person name="Jiang J.F."/>
            <person name="Wang Q."/>
            <person name="Zhang B."/>
            <person name="Ji P."/>
            <person name="Bell-Sakyi L."/>
            <person name="Cui X.M."/>
            <person name="Yuan T.T."/>
            <person name="Jiang B.G."/>
            <person name="Yang W.F."/>
            <person name="Lam T.T."/>
            <person name="Chang Q.C."/>
            <person name="Ding S.J."/>
            <person name="Wang X.J."/>
            <person name="Zhu J.G."/>
            <person name="Ruan X.D."/>
            <person name="Zhao L."/>
            <person name="Wei J.T."/>
            <person name="Ye R.Z."/>
            <person name="Que T.C."/>
            <person name="Du C.H."/>
            <person name="Zhou Y.H."/>
            <person name="Cheng J.X."/>
            <person name="Dai P.F."/>
            <person name="Guo W.B."/>
            <person name="Han X.H."/>
            <person name="Huang E.J."/>
            <person name="Li L.F."/>
            <person name="Wei W."/>
            <person name="Gao Y.C."/>
            <person name="Liu J.Z."/>
            <person name="Shao H.Z."/>
            <person name="Wang X."/>
            <person name="Wang C.C."/>
            <person name="Yang T.C."/>
            <person name="Huo Q.B."/>
            <person name="Li W."/>
            <person name="Chen H.Y."/>
            <person name="Chen S.E."/>
            <person name="Zhou L.G."/>
            <person name="Ni X.B."/>
            <person name="Tian J.H."/>
            <person name="Sheng Y."/>
            <person name="Liu T."/>
            <person name="Pan Y.S."/>
            <person name="Xia L.Y."/>
            <person name="Li J."/>
            <person name="Zhao F."/>
            <person name="Cao W.C."/>
        </authorList>
    </citation>
    <scope>NUCLEOTIDE SEQUENCE</scope>
    <source>
        <strain evidence="16">Rmic-2018</strain>
    </source>
</reference>
<protein>
    <submittedName>
        <fullName evidence="16">Uncharacterized protein</fullName>
    </submittedName>
</protein>
<dbReference type="GO" id="GO:0051959">
    <property type="term" value="F:dynein light intermediate chain binding"/>
    <property type="evidence" value="ECO:0007669"/>
    <property type="project" value="InterPro"/>
</dbReference>
<name>A0A9J6E1K5_RHIMP</name>
<evidence type="ECO:0000256" key="1">
    <source>
        <dbReference type="ARBA" id="ARBA00004245"/>
    </source>
</evidence>
<evidence type="ECO:0000256" key="11">
    <source>
        <dbReference type="ARBA" id="ARBA00023212"/>
    </source>
</evidence>
<keyword evidence="17" id="KW-1185">Reference proteome</keyword>
<dbReference type="AlphaFoldDB" id="A0A9J6E1K5"/>
<keyword evidence="9 12" id="KW-0175">Coiled coil</keyword>
<keyword evidence="8" id="KW-0243">Dynein</keyword>
<keyword evidence="7" id="KW-0067">ATP-binding</keyword>
<dbReference type="InterPro" id="IPR042222">
    <property type="entry name" value="Dynein_2_N"/>
</dbReference>
<feature type="region of interest" description="Disordered" evidence="13">
    <location>
        <begin position="651"/>
        <end position="680"/>
    </location>
</feature>
<evidence type="ECO:0000256" key="12">
    <source>
        <dbReference type="SAM" id="Coils"/>
    </source>
</evidence>
<reference evidence="16" key="2">
    <citation type="submission" date="2021-09" db="EMBL/GenBank/DDBJ databases">
        <authorList>
            <person name="Jia N."/>
            <person name="Wang J."/>
            <person name="Shi W."/>
            <person name="Du L."/>
            <person name="Sun Y."/>
            <person name="Zhan W."/>
            <person name="Jiang J."/>
            <person name="Wang Q."/>
            <person name="Zhang B."/>
            <person name="Ji P."/>
            <person name="Sakyi L.B."/>
            <person name="Cui X."/>
            <person name="Yuan T."/>
            <person name="Jiang B."/>
            <person name="Yang W."/>
            <person name="Lam T.T.-Y."/>
            <person name="Chang Q."/>
            <person name="Ding S."/>
            <person name="Wang X."/>
            <person name="Zhu J."/>
            <person name="Ruan X."/>
            <person name="Zhao L."/>
            <person name="Wei J."/>
            <person name="Que T."/>
            <person name="Du C."/>
            <person name="Cheng J."/>
            <person name="Dai P."/>
            <person name="Han X."/>
            <person name="Huang E."/>
            <person name="Gao Y."/>
            <person name="Liu J."/>
            <person name="Shao H."/>
            <person name="Ye R."/>
            <person name="Li L."/>
            <person name="Wei W."/>
            <person name="Wang X."/>
            <person name="Wang C."/>
            <person name="Huo Q."/>
            <person name="Li W."/>
            <person name="Guo W."/>
            <person name="Chen H."/>
            <person name="Chen S."/>
            <person name="Zhou L."/>
            <person name="Zhou L."/>
            <person name="Ni X."/>
            <person name="Tian J."/>
            <person name="Zhou Y."/>
            <person name="Sheng Y."/>
            <person name="Liu T."/>
            <person name="Pan Y."/>
            <person name="Xia L."/>
            <person name="Li J."/>
            <person name="Zhao F."/>
            <person name="Cao W."/>
        </authorList>
    </citation>
    <scope>NUCLEOTIDE SEQUENCE</scope>
    <source>
        <strain evidence="16">Rmic-2018</strain>
        <tissue evidence="16">Larvae</tissue>
    </source>
</reference>
<evidence type="ECO:0000256" key="6">
    <source>
        <dbReference type="ARBA" id="ARBA00022741"/>
    </source>
</evidence>
<comment type="subcellular location">
    <subcellularLocation>
        <location evidence="1">Cytoplasm</location>
        <location evidence="1">Cytoskeleton</location>
    </subcellularLocation>
</comment>
<evidence type="ECO:0000256" key="10">
    <source>
        <dbReference type="ARBA" id="ARBA00023175"/>
    </source>
</evidence>
<evidence type="ECO:0000256" key="7">
    <source>
        <dbReference type="ARBA" id="ARBA00022840"/>
    </source>
</evidence>
<dbReference type="Proteomes" id="UP000821866">
    <property type="component" value="Chromosome 4"/>
</dbReference>
<keyword evidence="4" id="KW-0493">Microtubule</keyword>
<dbReference type="PANTHER" id="PTHR46532:SF4">
    <property type="entry name" value="AAA+ ATPASE DOMAIN-CONTAINING PROTEIN"/>
    <property type="match status" value="1"/>
</dbReference>
<dbReference type="InterPro" id="IPR013594">
    <property type="entry name" value="Dynein_heavy_tail"/>
</dbReference>
<dbReference type="InterPro" id="IPR026983">
    <property type="entry name" value="DHC"/>
</dbReference>
<dbReference type="FunFam" id="1.10.287.2620:FF:000001">
    <property type="entry name" value="Cytoplasmic dynein heavy chain 1"/>
    <property type="match status" value="1"/>
</dbReference>
<dbReference type="GO" id="GO:0005858">
    <property type="term" value="C:axonemal dynein complex"/>
    <property type="evidence" value="ECO:0007669"/>
    <property type="project" value="TreeGrafter"/>
</dbReference>
<feature type="domain" description="Dynein heavy chain tail" evidence="14">
    <location>
        <begin position="363"/>
        <end position="527"/>
    </location>
</feature>
<comment type="caution">
    <text evidence="16">The sequence shown here is derived from an EMBL/GenBank/DDBJ whole genome shotgun (WGS) entry which is preliminary data.</text>
</comment>
<keyword evidence="11" id="KW-0206">Cytoskeleton</keyword>
<keyword evidence="3" id="KW-0963">Cytoplasm</keyword>
<dbReference type="Pfam" id="PF08393">
    <property type="entry name" value="DHC_N2"/>
    <property type="match status" value="1"/>
</dbReference>
<feature type="coiled-coil region" evidence="12">
    <location>
        <begin position="796"/>
        <end position="823"/>
    </location>
</feature>
<evidence type="ECO:0000259" key="15">
    <source>
        <dbReference type="Pfam" id="PF08393"/>
    </source>
</evidence>
<keyword evidence="5" id="KW-0677">Repeat</keyword>
<evidence type="ECO:0000256" key="4">
    <source>
        <dbReference type="ARBA" id="ARBA00022701"/>
    </source>
</evidence>
<dbReference type="InterPro" id="IPR013602">
    <property type="entry name" value="Dynein_heavy_linker"/>
</dbReference>
<evidence type="ECO:0000313" key="16">
    <source>
        <dbReference type="EMBL" id="KAH8028134.1"/>
    </source>
</evidence>
<evidence type="ECO:0000256" key="8">
    <source>
        <dbReference type="ARBA" id="ARBA00023017"/>
    </source>
</evidence>
<keyword evidence="6" id="KW-0547">Nucleotide-binding</keyword>
<sequence>MATDIIKRAGFKKVKSAGFFRASNEEKGGKLCRSRHVFDVTEETTVGQSILKGRCVRQANVNQEAYAVIIEVCANTFSSFYLLITEQTMTLTCSTSSDHHVSGSSSGTTGTIQGRVDTTFYSADEFAECSIRAANLKESLASQCATARKFELLDIQLEGDDKENGTQFAFVDIEAIDSLFGLLPFPECGSKIIDHVVLSNFCLGCATGPKEDEEGHAAWLVQHAPVCQKNVDCKAGQMEVEAALRLFRRSLEKHKLRYTTMLSDVDSRTFHALTEDEVYGYIKVEKKKDCINHVHKLMGAALRTLIEKKKAQGRYVAAPPYGIEVLWYVDRKIAGAYEGEAGSVDDFPPTKCALQTRDHFAGCHSEVNLAYENVKEVDGLDISKEGTEAWDAAVKRYEERIDRVEARITGRLRDQLGTAKNANEMFRIFSRFNALFVRPHIRGAIREYQTQLMQRVKDDIEALAREVQAHSLHCLAMVMQIDRQLSVYMKRVEDVLGKGWENHVEGQKLKSDADSFRAKLSTQPIFDDCVLPILLFALKGIGLVWESYKLDPYVQKLAETVFNFQEKVDDLITIEEQIDIDVRSLETCPYSASTFAEILNKIQKAVDDLSLHQYSNLHHWVSKLDEQVEAKLAGRLEAGIQAWTLALEGKKEGVTNETDPDATTPGDKEGGATVHHPLGGEPQVHTLVHEVRITNQVMYLSPSLEESRFSLLQQLFAWQNIVLSQIRIQSTRYQVQSKVTLKYDSWHKEVLGKFGTLLGNDMAQFHTTVSKSRSELEQQSIDTASTSDAVSFITYVQSLKRKMKSWEQQVELYKEGQRILERQRFQFPNWWLHVDNVEGEWSAFTEMMRRKDTAISSQVASLQMKVVAEDRAVEARTADFLADWEKSKPVQGSLKPSEATSQLAIFESKFSRLKEDRENLVKAKEALELQEPGVVSPGDERLHVALEELQDLKGVWSELAKIWDQIDQMKEQPWLSVQARKLRQQLDGLLNQLKELPARLRQYASYEYVKKVLMGYTKVNLLIVELKSDALKERHWKQLKRQLRVNWVLSELTLGLVWDIDLQRNEAIVKDVILVAQGEMALEEFLKQVREAWQNYELDLVNYQNKCRLIRGWDDLFNKVKEHINSVAAMKLSPYYKASLQRVYFPSVFDY</sequence>
<accession>A0A9J6E1K5</accession>
<dbReference type="PANTHER" id="PTHR46532">
    <property type="entry name" value="MALE FERTILITY FACTOR KL5"/>
    <property type="match status" value="1"/>
</dbReference>
<feature type="domain" description="Dynein heavy chain linker" evidence="15">
    <location>
        <begin position="944"/>
        <end position="1142"/>
    </location>
</feature>
<evidence type="ECO:0000313" key="17">
    <source>
        <dbReference type="Proteomes" id="UP000821866"/>
    </source>
</evidence>